<sequence>MLLSVALRTGARAQEVLNIQRSDLNTYDESIFIRGLKNSNDREIPIHSQVFERLHRFAEKEGGNKVFDISYNRLYQVWEMYRPVPKKFHSLRHTFAIELYQKTKDIRLVQVALGHRNIANTMVYANYVYSQQELRKLIL</sequence>
<dbReference type="AlphaFoldDB" id="A0A150WKN9"/>
<dbReference type="PANTHER" id="PTHR30349:SF41">
    <property type="entry name" value="INTEGRASE_RECOMBINASE PROTEIN MJ0367-RELATED"/>
    <property type="match status" value="1"/>
</dbReference>
<dbReference type="GO" id="GO:0006310">
    <property type="term" value="P:DNA recombination"/>
    <property type="evidence" value="ECO:0007669"/>
    <property type="project" value="UniProtKB-KW"/>
</dbReference>
<dbReference type="SUPFAM" id="SSF56349">
    <property type="entry name" value="DNA breaking-rejoining enzymes"/>
    <property type="match status" value="1"/>
</dbReference>
<protein>
    <submittedName>
        <fullName evidence="5">Integrase</fullName>
    </submittedName>
</protein>
<evidence type="ECO:0000256" key="2">
    <source>
        <dbReference type="ARBA" id="ARBA00023125"/>
    </source>
</evidence>
<dbReference type="Proteomes" id="UP000075320">
    <property type="component" value="Unassembled WGS sequence"/>
</dbReference>
<keyword evidence="3" id="KW-0233">DNA recombination</keyword>
<comment type="similarity">
    <text evidence="1">Belongs to the 'phage' integrase family.</text>
</comment>
<dbReference type="EMBL" id="LUKE01000003">
    <property type="protein sequence ID" value="KYG64145.1"/>
    <property type="molecule type" value="Genomic_DNA"/>
</dbReference>
<dbReference type="GO" id="GO:0003677">
    <property type="term" value="F:DNA binding"/>
    <property type="evidence" value="ECO:0007669"/>
    <property type="project" value="UniProtKB-KW"/>
</dbReference>
<dbReference type="PANTHER" id="PTHR30349">
    <property type="entry name" value="PHAGE INTEGRASE-RELATED"/>
    <property type="match status" value="1"/>
</dbReference>
<dbReference type="GO" id="GO:0015074">
    <property type="term" value="P:DNA integration"/>
    <property type="evidence" value="ECO:0007669"/>
    <property type="project" value="InterPro"/>
</dbReference>
<keyword evidence="2" id="KW-0238">DNA-binding</keyword>
<name>A0A150WKN9_BDEBC</name>
<evidence type="ECO:0000259" key="4">
    <source>
        <dbReference type="PROSITE" id="PS51898"/>
    </source>
</evidence>
<dbReference type="PROSITE" id="PS51898">
    <property type="entry name" value="TYR_RECOMBINASE"/>
    <property type="match status" value="1"/>
</dbReference>
<dbReference type="InterPro" id="IPR002104">
    <property type="entry name" value="Integrase_catalytic"/>
</dbReference>
<comment type="caution">
    <text evidence="5">The sequence shown here is derived from an EMBL/GenBank/DDBJ whole genome shotgun (WGS) entry which is preliminary data.</text>
</comment>
<evidence type="ECO:0000256" key="3">
    <source>
        <dbReference type="ARBA" id="ARBA00023172"/>
    </source>
</evidence>
<dbReference type="Pfam" id="PF00589">
    <property type="entry name" value="Phage_integrase"/>
    <property type="match status" value="1"/>
</dbReference>
<dbReference type="Gene3D" id="1.10.443.10">
    <property type="entry name" value="Intergrase catalytic core"/>
    <property type="match status" value="1"/>
</dbReference>
<accession>A0A150WKN9</accession>
<dbReference type="InterPro" id="IPR013762">
    <property type="entry name" value="Integrase-like_cat_sf"/>
</dbReference>
<evidence type="ECO:0000313" key="5">
    <source>
        <dbReference type="EMBL" id="KYG64145.1"/>
    </source>
</evidence>
<keyword evidence="6" id="KW-1185">Reference proteome</keyword>
<evidence type="ECO:0000313" key="6">
    <source>
        <dbReference type="Proteomes" id="UP000075320"/>
    </source>
</evidence>
<reference evidence="5 6" key="1">
    <citation type="submission" date="2016-03" db="EMBL/GenBank/DDBJ databases">
        <authorList>
            <person name="Ploux O."/>
        </authorList>
    </citation>
    <scope>NUCLEOTIDE SEQUENCE [LARGE SCALE GENOMIC DNA]</scope>
    <source>
        <strain evidence="5 6">R0</strain>
    </source>
</reference>
<dbReference type="InterPro" id="IPR050090">
    <property type="entry name" value="Tyrosine_recombinase_XerCD"/>
</dbReference>
<gene>
    <name evidence="5" type="ORF">AZI86_13960</name>
</gene>
<feature type="domain" description="Tyr recombinase" evidence="4">
    <location>
        <begin position="1"/>
        <end position="139"/>
    </location>
</feature>
<organism evidence="5 6">
    <name type="scientific">Bdellovibrio bacteriovorus</name>
    <dbReference type="NCBI Taxonomy" id="959"/>
    <lineage>
        <taxon>Bacteria</taxon>
        <taxon>Pseudomonadati</taxon>
        <taxon>Bdellovibrionota</taxon>
        <taxon>Bdellovibrionia</taxon>
        <taxon>Bdellovibrionales</taxon>
        <taxon>Pseudobdellovibrionaceae</taxon>
        <taxon>Bdellovibrio</taxon>
    </lineage>
</organism>
<dbReference type="InterPro" id="IPR011010">
    <property type="entry name" value="DNA_brk_join_enz"/>
</dbReference>
<proteinExistence type="inferred from homology"/>
<evidence type="ECO:0000256" key="1">
    <source>
        <dbReference type="ARBA" id="ARBA00008857"/>
    </source>
</evidence>